<reference evidence="2 3" key="1">
    <citation type="submission" date="2023-08" db="EMBL/GenBank/DDBJ databases">
        <authorList>
            <person name="Park J.-S."/>
        </authorList>
    </citation>
    <scope>NUCLEOTIDE SEQUENCE [LARGE SCALE GENOMIC DNA]</scope>
    <source>
        <strain evidence="2 3">2205SS18-9</strain>
    </source>
</reference>
<protein>
    <submittedName>
        <fullName evidence="2">Alpha/beta hydrolase</fullName>
    </submittedName>
</protein>
<dbReference type="GO" id="GO:0016787">
    <property type="term" value="F:hydrolase activity"/>
    <property type="evidence" value="ECO:0007669"/>
    <property type="project" value="UniProtKB-KW"/>
</dbReference>
<dbReference type="Pfam" id="PF00561">
    <property type="entry name" value="Abhydrolase_1"/>
    <property type="match status" value="1"/>
</dbReference>
<name>A0ABT9J229_9BACL</name>
<dbReference type="Proteomes" id="UP001231941">
    <property type="component" value="Unassembled WGS sequence"/>
</dbReference>
<evidence type="ECO:0000313" key="3">
    <source>
        <dbReference type="Proteomes" id="UP001231941"/>
    </source>
</evidence>
<dbReference type="PRINTS" id="PR00111">
    <property type="entry name" value="ABHYDROLASE"/>
</dbReference>
<dbReference type="SUPFAM" id="SSF53474">
    <property type="entry name" value="alpha/beta-Hydrolases"/>
    <property type="match status" value="1"/>
</dbReference>
<dbReference type="Gene3D" id="3.40.50.1820">
    <property type="entry name" value="alpha/beta hydrolase"/>
    <property type="match status" value="1"/>
</dbReference>
<dbReference type="EMBL" id="JAVAMP010000009">
    <property type="protein sequence ID" value="MDP5275628.1"/>
    <property type="molecule type" value="Genomic_DNA"/>
</dbReference>
<dbReference type="InterPro" id="IPR050266">
    <property type="entry name" value="AB_hydrolase_sf"/>
</dbReference>
<keyword evidence="3" id="KW-1185">Reference proteome</keyword>
<dbReference type="InterPro" id="IPR000073">
    <property type="entry name" value="AB_hydrolase_1"/>
</dbReference>
<comment type="caution">
    <text evidence="2">The sequence shown here is derived from an EMBL/GenBank/DDBJ whole genome shotgun (WGS) entry which is preliminary data.</text>
</comment>
<evidence type="ECO:0000259" key="1">
    <source>
        <dbReference type="Pfam" id="PF00561"/>
    </source>
</evidence>
<dbReference type="InterPro" id="IPR029058">
    <property type="entry name" value="AB_hydrolase_fold"/>
</dbReference>
<keyword evidence="2" id="KW-0378">Hydrolase</keyword>
<gene>
    <name evidence="2" type="ORF">Q5Y73_16080</name>
</gene>
<evidence type="ECO:0000313" key="2">
    <source>
        <dbReference type="EMBL" id="MDP5275628.1"/>
    </source>
</evidence>
<accession>A0ABT9J229</accession>
<dbReference type="RefSeq" id="WP_305992941.1">
    <property type="nucleotide sequence ID" value="NZ_JAVAMP010000009.1"/>
</dbReference>
<organism evidence="2 3">
    <name type="scientific">Chengkuizengella axinellae</name>
    <dbReference type="NCBI Taxonomy" id="3064388"/>
    <lineage>
        <taxon>Bacteria</taxon>
        <taxon>Bacillati</taxon>
        <taxon>Bacillota</taxon>
        <taxon>Bacilli</taxon>
        <taxon>Bacillales</taxon>
        <taxon>Paenibacillaceae</taxon>
        <taxon>Chengkuizengella</taxon>
    </lineage>
</organism>
<proteinExistence type="predicted"/>
<feature type="domain" description="AB hydrolase-1" evidence="1">
    <location>
        <begin position="25"/>
        <end position="261"/>
    </location>
</feature>
<dbReference type="PANTHER" id="PTHR43798">
    <property type="entry name" value="MONOACYLGLYCEROL LIPASE"/>
    <property type="match status" value="1"/>
</dbReference>
<sequence length="279" mass="31793">MRDLKVKVNDIDLHVVDYGGSGKNVFCVHGLTANSRYWDAFAERMVDHYHVFAYDIRGRGNSEKPLEGNHITQHASDIAGLIQKLELNNVILVGHSLGSLIGVNFAVHYKDLLSHLILVDGGVEVDPKVIGTIKPALDRLGKEYNDFQSYLEEMKQNPLLSEWNEYMDQYYYSDVKHLDNGHVVSKVSKEAVRQEIEGVGNMNLNELHAGIECPTLLLMAQDCFMDGQTFVVSREKGQELENTIPNSRFVEIEEANHYTIILTKYEELVFEVNRFLNDY</sequence>